<comment type="similarity">
    <text evidence="2">Belongs to the Ro 60 kDa family.</text>
</comment>
<dbReference type="EMBL" id="JARULZ010000002">
    <property type="protein sequence ID" value="MEH0638437.1"/>
    <property type="molecule type" value="Genomic_DNA"/>
</dbReference>
<dbReference type="InterPro" id="IPR040322">
    <property type="entry name" value="TROVE2"/>
</dbReference>
<dbReference type="InterPro" id="IPR008858">
    <property type="entry name" value="TROVE_dom"/>
</dbReference>
<dbReference type="PROSITE" id="PS50988">
    <property type="entry name" value="TROVE"/>
    <property type="match status" value="1"/>
</dbReference>
<comment type="subcellular location">
    <subcellularLocation>
        <location evidence="1">Cytoplasm</location>
    </subcellularLocation>
</comment>
<dbReference type="RefSeq" id="WP_334661092.1">
    <property type="nucleotide sequence ID" value="NZ_JARULZ010000002.1"/>
</dbReference>
<keyword evidence="6" id="KW-0687">Ribonucleoprotein</keyword>
<evidence type="ECO:0000256" key="3">
    <source>
        <dbReference type="ARBA" id="ARBA00022490"/>
    </source>
</evidence>
<evidence type="ECO:0000256" key="4">
    <source>
        <dbReference type="ARBA" id="ARBA00022723"/>
    </source>
</evidence>
<dbReference type="Gene3D" id="3.40.50.410">
    <property type="entry name" value="von Willebrand factor, type A domain"/>
    <property type="match status" value="1"/>
</dbReference>
<evidence type="ECO:0000256" key="5">
    <source>
        <dbReference type="ARBA" id="ARBA00022884"/>
    </source>
</evidence>
<keyword evidence="4" id="KW-0479">Metal-binding</keyword>
<dbReference type="Pfam" id="PF05731">
    <property type="entry name" value="TROVE"/>
    <property type="match status" value="1"/>
</dbReference>
<keyword evidence="3" id="KW-0963">Cytoplasm</keyword>
<evidence type="ECO:0000256" key="1">
    <source>
        <dbReference type="ARBA" id="ARBA00004496"/>
    </source>
</evidence>
<gene>
    <name evidence="9" type="ORF">QBA35_34955</name>
</gene>
<name>A0ABU8AXP8_9ACTN</name>
<reference evidence="9" key="1">
    <citation type="submission" date="2023-04" db="EMBL/GenBank/DDBJ databases">
        <title>Genomic diversity of scab-causing Streptomyces spp. in the province of Quebec, Canada.</title>
        <authorList>
            <person name="Biessy A."/>
            <person name="Cadieux M."/>
            <person name="Ciotola M."/>
            <person name="Filion M."/>
        </authorList>
    </citation>
    <scope>NUCLEOTIDE SEQUENCE</scope>
    <source>
        <strain evidence="9">B21-115</strain>
    </source>
</reference>
<organism evidence="9 10">
    <name type="scientific">Streptomyces bottropensis</name>
    <dbReference type="NCBI Taxonomy" id="42235"/>
    <lineage>
        <taxon>Bacteria</taxon>
        <taxon>Bacillati</taxon>
        <taxon>Actinomycetota</taxon>
        <taxon>Actinomycetes</taxon>
        <taxon>Kitasatosporales</taxon>
        <taxon>Streptomycetaceae</taxon>
        <taxon>Streptomyces</taxon>
    </lineage>
</organism>
<evidence type="ECO:0000256" key="6">
    <source>
        <dbReference type="ARBA" id="ARBA00023274"/>
    </source>
</evidence>
<dbReference type="InterPro" id="IPR037214">
    <property type="entry name" value="TROVE_dom_sf"/>
</dbReference>
<proteinExistence type="inferred from homology"/>
<accession>A0ABU8AXP8</accession>
<dbReference type="InterPro" id="IPR036465">
    <property type="entry name" value="vWFA_dom_sf"/>
</dbReference>
<dbReference type="SUPFAM" id="SSF140864">
    <property type="entry name" value="TROVE domain-like"/>
    <property type="match status" value="1"/>
</dbReference>
<keyword evidence="5" id="KW-0694">RNA-binding</keyword>
<evidence type="ECO:0000256" key="7">
    <source>
        <dbReference type="SAM" id="MobiDB-lite"/>
    </source>
</evidence>
<sequence>MPHFNRQRAKSDARSEIQAEIPGLTAGGATSSLSTHGRWLFTPSATTPGLRPPSAHRLHNRTHQGGAAYARTPKMELFLLAVANMVGHHTFYEDAAARDERYEQLVRTLAVSDPEWTLGLLGWLRTEAHMRTASLVGAAEFVRARLEAGAVGFSRQAVSAVLQRADEPGELLAYWTSRHGRRIPQPLKRGIADAARRLYTGRALLKYDTASRPYRFGDVIELTHPSPDPRRPWQGDLFKYAIDRRHHPDRALPPSGETLLAAHRELLAVPVGERRALVTAPGGDERLSAAGMTWESVAGWLQGPLDAAVWEALIPSMGAMALVRNLRNLDQAGVSDRVAAEVAARISCLDEVRRSRQFPFRYLAAHRNAPSLRWEKALETALGHSLANVPELPGRTLILVDRSGSMFDQPSERTQLNRADSAAVFGTALAQRAARADLVEFGSDSRRVELAPGEPVLRVLDRFHDLGGTNTALALRRHYDRHDRVVVVTDEQTGLSQWSNPLQTIPLRIPVYTWNLAGYAPAHAPSGPHHHTFGGLSDAAFRLIPLIEAGRDSKWPWETAS</sequence>
<keyword evidence="10" id="KW-1185">Reference proteome</keyword>
<dbReference type="Proteomes" id="UP001310290">
    <property type="component" value="Unassembled WGS sequence"/>
</dbReference>
<dbReference type="SUPFAM" id="SSF53300">
    <property type="entry name" value="vWA-like"/>
    <property type="match status" value="1"/>
</dbReference>
<evidence type="ECO:0000313" key="10">
    <source>
        <dbReference type="Proteomes" id="UP001310290"/>
    </source>
</evidence>
<comment type="caution">
    <text evidence="9">The sequence shown here is derived from an EMBL/GenBank/DDBJ whole genome shotgun (WGS) entry which is preliminary data.</text>
</comment>
<evidence type="ECO:0000313" key="9">
    <source>
        <dbReference type="EMBL" id="MEH0638437.1"/>
    </source>
</evidence>
<feature type="region of interest" description="Disordered" evidence="7">
    <location>
        <begin position="44"/>
        <end position="65"/>
    </location>
</feature>
<feature type="region of interest" description="Disordered" evidence="7">
    <location>
        <begin position="1"/>
        <end position="30"/>
    </location>
</feature>
<protein>
    <submittedName>
        <fullName evidence="9">TROVE domain-containing protein</fullName>
    </submittedName>
</protein>
<dbReference type="PANTHER" id="PTHR14202">
    <property type="entry name" value="60 KDA RIBONUCLEOPROTEIN SSA/RO"/>
    <property type="match status" value="1"/>
</dbReference>
<feature type="domain" description="TROVE" evidence="8">
    <location>
        <begin position="60"/>
        <end position="394"/>
    </location>
</feature>
<evidence type="ECO:0000256" key="2">
    <source>
        <dbReference type="ARBA" id="ARBA00007814"/>
    </source>
</evidence>
<dbReference type="PANTHER" id="PTHR14202:SF0">
    <property type="entry name" value="RNA-BINDING PROTEIN RO60"/>
    <property type="match status" value="1"/>
</dbReference>
<evidence type="ECO:0000259" key="8">
    <source>
        <dbReference type="PROSITE" id="PS50988"/>
    </source>
</evidence>